<dbReference type="GO" id="GO:0006351">
    <property type="term" value="P:DNA-templated transcription"/>
    <property type="evidence" value="ECO:0007669"/>
    <property type="project" value="InterPro"/>
</dbReference>
<dbReference type="Pfam" id="PF04082">
    <property type="entry name" value="Fungal_trans"/>
    <property type="match status" value="1"/>
</dbReference>
<dbReference type="GeneID" id="66070862"/>
<evidence type="ECO:0000313" key="8">
    <source>
        <dbReference type="Proteomes" id="UP001049176"/>
    </source>
</evidence>
<dbReference type="CDD" id="cd12148">
    <property type="entry name" value="fungal_TF_MHR"/>
    <property type="match status" value="1"/>
</dbReference>
<protein>
    <recommendedName>
        <fullName evidence="6">Xylanolytic transcriptional activator regulatory domain-containing protein</fullName>
    </recommendedName>
</protein>
<keyword evidence="5" id="KW-0539">Nucleus</keyword>
<keyword evidence="2" id="KW-0479">Metal-binding</keyword>
<comment type="subcellular location">
    <subcellularLocation>
        <location evidence="1">Nucleus</location>
    </subcellularLocation>
</comment>
<evidence type="ECO:0000256" key="1">
    <source>
        <dbReference type="ARBA" id="ARBA00004123"/>
    </source>
</evidence>
<evidence type="ECO:0000256" key="3">
    <source>
        <dbReference type="ARBA" id="ARBA00023015"/>
    </source>
</evidence>
<evidence type="ECO:0000259" key="6">
    <source>
        <dbReference type="Pfam" id="PF04082"/>
    </source>
</evidence>
<name>A0A9P7V4H6_9AGAR</name>
<dbReference type="Gene3D" id="4.10.240.10">
    <property type="entry name" value="Zn(2)-C6 fungal-type DNA-binding domain"/>
    <property type="match status" value="1"/>
</dbReference>
<dbReference type="GO" id="GO:0008270">
    <property type="term" value="F:zinc ion binding"/>
    <property type="evidence" value="ECO:0007669"/>
    <property type="project" value="InterPro"/>
</dbReference>
<keyword evidence="3" id="KW-0805">Transcription regulation</keyword>
<organism evidence="7 8">
    <name type="scientific">Marasmius oreades</name>
    <name type="common">fairy-ring Marasmius</name>
    <dbReference type="NCBI Taxonomy" id="181124"/>
    <lineage>
        <taxon>Eukaryota</taxon>
        <taxon>Fungi</taxon>
        <taxon>Dikarya</taxon>
        <taxon>Basidiomycota</taxon>
        <taxon>Agaricomycotina</taxon>
        <taxon>Agaricomycetes</taxon>
        <taxon>Agaricomycetidae</taxon>
        <taxon>Agaricales</taxon>
        <taxon>Marasmiineae</taxon>
        <taxon>Marasmiaceae</taxon>
        <taxon>Marasmius</taxon>
    </lineage>
</organism>
<proteinExistence type="predicted"/>
<evidence type="ECO:0000256" key="4">
    <source>
        <dbReference type="ARBA" id="ARBA00023163"/>
    </source>
</evidence>
<reference evidence="7" key="1">
    <citation type="journal article" date="2021" name="Genome Biol. Evol.">
        <title>The assembled and annotated genome of the fairy-ring fungus Marasmius oreades.</title>
        <authorList>
            <person name="Hiltunen M."/>
            <person name="Ament-Velasquez S.L."/>
            <person name="Johannesson H."/>
        </authorList>
    </citation>
    <scope>NUCLEOTIDE SEQUENCE</scope>
    <source>
        <strain evidence="7">03SP1</strain>
    </source>
</reference>
<dbReference type="InterPro" id="IPR036864">
    <property type="entry name" value="Zn2-C6_fun-type_DNA-bd_sf"/>
</dbReference>
<comment type="caution">
    <text evidence="7">The sequence shown here is derived from an EMBL/GenBank/DDBJ whole genome shotgun (WGS) entry which is preliminary data.</text>
</comment>
<dbReference type="RefSeq" id="XP_043016467.1">
    <property type="nucleotide sequence ID" value="XM_043147753.1"/>
</dbReference>
<dbReference type="PANTHER" id="PTHR47338">
    <property type="entry name" value="ZN(II)2CYS6 TRANSCRIPTION FACTOR (EUROFUNG)-RELATED"/>
    <property type="match status" value="1"/>
</dbReference>
<evidence type="ECO:0000256" key="5">
    <source>
        <dbReference type="ARBA" id="ARBA00023242"/>
    </source>
</evidence>
<sequence>MSRTFNTKCFQSRTCPAIQAPSSRKAKHASFADIVKSYAVLFCCIMHLSNSLLQRCDGVRPICGPCAASKPTACSYEGVSEQRALQEQVLAMEDRLQQLQSSRGIPLHHPYKPEAGQSELVHSASNIHDIPTEVLRALLRSFIPYSTDFGFFLHGSRFQSSVEPSPALSSAIYLMGSYLSPDKKSSALQPELLARSLRESARGLSGNHPHKVLHTVQAEVLIAQYLFLQGRHTEGKYHISTATSIVLGAGLHKIRSGQQSIPGSGMVLPAPRDATEEVERVNALWTVVILNYCWTPTDGTWANGAYDMPEYRIDAPWPLDLGGEMESQFPSNLHSGYTVQNFLANSNDGVRSLNALHSKAAVLFQQISLLLRGYSPNMDVRQTAKFQHDFKKLDSLARGFISELPPLAQAPSRGSVRKLLVIHTLARISTVQLHSIFAGQDPKSQSFVLSIAQNIVVLLREAKLNDFPFIDPIMGILWVTTANLFIGELAAMRTRAPHAQRSRPEEMIAAVETIMSVMSFFAPHSPLIDAQLAQIRRSVG</sequence>
<dbReference type="GO" id="GO:0005634">
    <property type="term" value="C:nucleus"/>
    <property type="evidence" value="ECO:0007669"/>
    <property type="project" value="UniProtKB-SubCell"/>
</dbReference>
<evidence type="ECO:0000313" key="7">
    <source>
        <dbReference type="EMBL" id="KAG7099997.1"/>
    </source>
</evidence>
<dbReference type="AlphaFoldDB" id="A0A9P7V4H6"/>
<gene>
    <name evidence="7" type="ORF">E1B28_001786</name>
</gene>
<evidence type="ECO:0000256" key="2">
    <source>
        <dbReference type="ARBA" id="ARBA00022723"/>
    </source>
</evidence>
<dbReference type="Proteomes" id="UP001049176">
    <property type="component" value="Chromosome 1"/>
</dbReference>
<dbReference type="GO" id="GO:0003677">
    <property type="term" value="F:DNA binding"/>
    <property type="evidence" value="ECO:0007669"/>
    <property type="project" value="InterPro"/>
</dbReference>
<dbReference type="GO" id="GO:0000981">
    <property type="term" value="F:DNA-binding transcription factor activity, RNA polymerase II-specific"/>
    <property type="evidence" value="ECO:0007669"/>
    <property type="project" value="InterPro"/>
</dbReference>
<keyword evidence="8" id="KW-1185">Reference proteome</keyword>
<dbReference type="InterPro" id="IPR050815">
    <property type="entry name" value="TF_fung"/>
</dbReference>
<dbReference type="KEGG" id="more:E1B28_001786"/>
<dbReference type="PANTHER" id="PTHR47338:SF29">
    <property type="entry name" value="ZN(2)-C6 FUNGAL-TYPE DOMAIN-CONTAINING PROTEIN"/>
    <property type="match status" value="1"/>
</dbReference>
<dbReference type="OrthoDB" id="2309723at2759"/>
<keyword evidence="4" id="KW-0804">Transcription</keyword>
<dbReference type="EMBL" id="CM032181">
    <property type="protein sequence ID" value="KAG7099997.1"/>
    <property type="molecule type" value="Genomic_DNA"/>
</dbReference>
<feature type="domain" description="Xylanolytic transcriptional activator regulatory" evidence="6">
    <location>
        <begin position="154"/>
        <end position="338"/>
    </location>
</feature>
<accession>A0A9P7V4H6</accession>
<dbReference type="InterPro" id="IPR007219">
    <property type="entry name" value="XnlR_reg_dom"/>
</dbReference>